<gene>
    <name evidence="1" type="ORF">BZ172_15420</name>
</gene>
<accession>A0AAU8W1A9</accession>
<evidence type="ECO:0000313" key="2">
    <source>
        <dbReference type="Proteomes" id="UP000194501"/>
    </source>
</evidence>
<proteinExistence type="predicted"/>
<dbReference type="AlphaFoldDB" id="A0AAU8W1A9"/>
<reference evidence="1 2" key="1">
    <citation type="submission" date="2017-02" db="EMBL/GenBank/DDBJ databases">
        <authorList>
            <person name="Svab D."/>
            <person name="Balint B."/>
            <person name="Maroti G."/>
            <person name="Vasarhelyi B."/>
            <person name="Horvath B."/>
            <person name="Toth I."/>
        </authorList>
    </citation>
    <scope>NUCLEOTIDE SEQUENCE [LARGE SCALE GENOMIC DNA]</scope>
    <source>
        <strain evidence="1">75/02</strain>
    </source>
</reference>
<dbReference type="Proteomes" id="UP000194501">
    <property type="component" value="Chromosome"/>
</dbReference>
<organism evidence="1 2">
    <name type="scientific">Shigella sonnei</name>
    <dbReference type="NCBI Taxonomy" id="624"/>
    <lineage>
        <taxon>Bacteria</taxon>
        <taxon>Pseudomonadati</taxon>
        <taxon>Pseudomonadota</taxon>
        <taxon>Gammaproteobacteria</taxon>
        <taxon>Enterobacterales</taxon>
        <taxon>Enterobacteriaceae</taxon>
        <taxon>Shigella</taxon>
    </lineage>
</organism>
<name>A0AAU8W1A9_SHISO</name>
<sequence length="66" mass="7472">MPDTAYGSAQTCRHDKTRQASHQALCADCRMRRERLIRPTVRHRLVGMIRRVSVASGIVRQLPDAA</sequence>
<dbReference type="EMBL" id="CP019689">
    <property type="protein sequence ID" value="ARS06583.1"/>
    <property type="molecule type" value="Genomic_DNA"/>
</dbReference>
<evidence type="ECO:0000313" key="1">
    <source>
        <dbReference type="EMBL" id="ARS06583.1"/>
    </source>
</evidence>
<protein>
    <submittedName>
        <fullName evidence="1">Uncharacterized protein</fullName>
    </submittedName>
</protein>